<keyword evidence="3" id="KW-0732">Signal</keyword>
<feature type="region of interest" description="Disordered" evidence="1">
    <location>
        <begin position="91"/>
        <end position="112"/>
    </location>
</feature>
<protein>
    <recommendedName>
        <fullName evidence="4">Tim44-like domain-containing protein</fullName>
    </recommendedName>
</protein>
<name>A0A139N142_STRGN</name>
<sequence length="310" mass="34242">MKKGILVFATIFLVLLFFLAPAVDAGVGNSESGGSSLIDSGGGSSWSGGDSWSGGSSSYSSGSGSGSSGSFAVVVIGGVIGLLYNLVKGTDDTSSSNNELKRTTEERAGKPIQSNLEAIRQLKQQDPNFDEERFLSQVKVIYLRLQSAWTEKDWASVRGLESPSLYDQHSTQLQEHIRAKTTNVLERVRVENSKIKDFYPNPQGHDRLEVILSSTMRDYIRDDETGRIIEGDPTKDLFTVYRLNFIRLHDAKTEEVTKTDILSDHCPNCGAPLTIDSVSKCEYCQASLVRTAQDWLLDTYDVVDEIEFYK</sequence>
<dbReference type="SMART" id="SM00978">
    <property type="entry name" value="Tim44"/>
    <property type="match status" value="1"/>
</dbReference>
<feature type="transmembrane region" description="Helical" evidence="2">
    <location>
        <begin position="69"/>
        <end position="87"/>
    </location>
</feature>
<evidence type="ECO:0000259" key="4">
    <source>
        <dbReference type="SMART" id="SM00978"/>
    </source>
</evidence>
<evidence type="ECO:0000256" key="3">
    <source>
        <dbReference type="SAM" id="SignalP"/>
    </source>
</evidence>
<dbReference type="AlphaFoldDB" id="A0A139N142"/>
<evidence type="ECO:0000313" key="6">
    <source>
        <dbReference type="Proteomes" id="UP000070096"/>
    </source>
</evidence>
<feature type="compositionally biased region" description="Basic and acidic residues" evidence="1">
    <location>
        <begin position="99"/>
        <end position="109"/>
    </location>
</feature>
<proteinExistence type="predicted"/>
<dbReference type="InterPro" id="IPR032710">
    <property type="entry name" value="NTF2-like_dom_sf"/>
</dbReference>
<dbReference type="EMBL" id="LQRC01000233">
    <property type="protein sequence ID" value="KXT69710.1"/>
    <property type="molecule type" value="Genomic_DNA"/>
</dbReference>
<keyword evidence="2" id="KW-0812">Transmembrane</keyword>
<reference evidence="5 6" key="1">
    <citation type="submission" date="2016-01" db="EMBL/GenBank/DDBJ databases">
        <title>Highly variable Streptococcus oralis are common among viridans streptococci isolated from primates.</title>
        <authorList>
            <person name="Denapaite D."/>
            <person name="Rieger M."/>
            <person name="Koendgen S."/>
            <person name="Brueckner R."/>
            <person name="Ochigava I."/>
            <person name="Kappeler P."/>
            <person name="Maetz-Rensing K."/>
            <person name="Leendertz F."/>
            <person name="Hakenbeck R."/>
        </authorList>
    </citation>
    <scope>NUCLEOTIDE SEQUENCE [LARGE SCALE GENOMIC DNA]</scope>
    <source>
        <strain evidence="5 6">DD07</strain>
    </source>
</reference>
<evidence type="ECO:0000256" key="2">
    <source>
        <dbReference type="SAM" id="Phobius"/>
    </source>
</evidence>
<dbReference type="Pfam" id="PF04280">
    <property type="entry name" value="Tim44"/>
    <property type="match status" value="1"/>
</dbReference>
<evidence type="ECO:0000313" key="5">
    <source>
        <dbReference type="EMBL" id="KXT69710.1"/>
    </source>
</evidence>
<dbReference type="Gene3D" id="3.10.450.240">
    <property type="match status" value="1"/>
</dbReference>
<dbReference type="SUPFAM" id="SSF54427">
    <property type="entry name" value="NTF2-like"/>
    <property type="match status" value="1"/>
</dbReference>
<comment type="caution">
    <text evidence="5">The sequence shown here is derived from an EMBL/GenBank/DDBJ whole genome shotgun (WGS) entry which is preliminary data.</text>
</comment>
<dbReference type="InterPro" id="IPR007379">
    <property type="entry name" value="Tim44-like_dom"/>
</dbReference>
<keyword evidence="2" id="KW-0472">Membrane</keyword>
<feature type="chain" id="PRO_5039031696" description="Tim44-like domain-containing protein" evidence="3">
    <location>
        <begin position="26"/>
        <end position="310"/>
    </location>
</feature>
<gene>
    <name evidence="5" type="ORF">SGODD07_01755</name>
</gene>
<keyword evidence="2" id="KW-1133">Transmembrane helix</keyword>
<accession>A0A139N142</accession>
<feature type="signal peptide" evidence="3">
    <location>
        <begin position="1"/>
        <end position="25"/>
    </location>
</feature>
<organism evidence="5 6">
    <name type="scientific">Streptococcus gordonii</name>
    <dbReference type="NCBI Taxonomy" id="1302"/>
    <lineage>
        <taxon>Bacteria</taxon>
        <taxon>Bacillati</taxon>
        <taxon>Bacillota</taxon>
        <taxon>Bacilli</taxon>
        <taxon>Lactobacillales</taxon>
        <taxon>Streptococcaceae</taxon>
        <taxon>Streptococcus</taxon>
    </lineage>
</organism>
<evidence type="ECO:0000256" key="1">
    <source>
        <dbReference type="SAM" id="MobiDB-lite"/>
    </source>
</evidence>
<dbReference type="PATRIC" id="fig|1302.21.peg.1940"/>
<dbReference type="Proteomes" id="UP000070096">
    <property type="component" value="Unassembled WGS sequence"/>
</dbReference>
<feature type="domain" description="Tim44-like" evidence="4">
    <location>
        <begin position="116"/>
        <end position="255"/>
    </location>
</feature>